<evidence type="ECO:0000259" key="6">
    <source>
        <dbReference type="Pfam" id="PF04048"/>
    </source>
</evidence>
<dbReference type="PANTHER" id="PTHR14146">
    <property type="entry name" value="EXOCYST COMPLEX COMPONENT 4"/>
    <property type="match status" value="1"/>
</dbReference>
<gene>
    <name evidence="8" type="ORF">LOTGIDRAFT_122393</name>
</gene>
<dbReference type="GO" id="GO:0006893">
    <property type="term" value="P:Golgi to plasma membrane transport"/>
    <property type="evidence" value="ECO:0007669"/>
    <property type="project" value="TreeGrafter"/>
</dbReference>
<keyword evidence="9" id="KW-1185">Reference proteome</keyword>
<dbReference type="OrthoDB" id="272977at2759"/>
<evidence type="ECO:0000313" key="8">
    <source>
        <dbReference type="EMBL" id="ESO90976.1"/>
    </source>
</evidence>
<evidence type="ECO:0000256" key="4">
    <source>
        <dbReference type="ARBA" id="ARBA00022927"/>
    </source>
</evidence>
<feature type="domain" description="Exocyst complex component Sec8 middle helical bundle" evidence="7">
    <location>
        <begin position="251"/>
        <end position="421"/>
    </location>
</feature>
<reference evidence="8 9" key="1">
    <citation type="journal article" date="2013" name="Nature">
        <title>Insights into bilaterian evolution from three spiralian genomes.</title>
        <authorList>
            <person name="Simakov O."/>
            <person name="Marletaz F."/>
            <person name="Cho S.J."/>
            <person name="Edsinger-Gonzales E."/>
            <person name="Havlak P."/>
            <person name="Hellsten U."/>
            <person name="Kuo D.H."/>
            <person name="Larsson T."/>
            <person name="Lv J."/>
            <person name="Arendt D."/>
            <person name="Savage R."/>
            <person name="Osoegawa K."/>
            <person name="de Jong P."/>
            <person name="Grimwood J."/>
            <person name="Chapman J.A."/>
            <person name="Shapiro H."/>
            <person name="Aerts A."/>
            <person name="Otillar R.P."/>
            <person name="Terry A.Y."/>
            <person name="Boore J.L."/>
            <person name="Grigoriev I.V."/>
            <person name="Lindberg D.R."/>
            <person name="Seaver E.C."/>
            <person name="Weisblat D.A."/>
            <person name="Putnam N.H."/>
            <person name="Rokhsar D.S."/>
        </authorList>
    </citation>
    <scope>NUCLEOTIDE SEQUENCE [LARGE SCALE GENOMIC DNA]</scope>
</reference>
<evidence type="ECO:0000259" key="7">
    <source>
        <dbReference type="Pfam" id="PF20652"/>
    </source>
</evidence>
<dbReference type="CTD" id="20232097"/>
<dbReference type="GO" id="GO:0007268">
    <property type="term" value="P:chemical synaptic transmission"/>
    <property type="evidence" value="ECO:0007669"/>
    <property type="project" value="TreeGrafter"/>
</dbReference>
<dbReference type="GO" id="GO:0000145">
    <property type="term" value="C:exocyst"/>
    <property type="evidence" value="ECO:0007669"/>
    <property type="project" value="UniProtKB-UniRule"/>
</dbReference>
<dbReference type="GO" id="GO:0006904">
    <property type="term" value="P:vesicle docking involved in exocytosis"/>
    <property type="evidence" value="ECO:0007669"/>
    <property type="project" value="InterPro"/>
</dbReference>
<dbReference type="HOGENOM" id="CLU_012416_0_0_1"/>
<dbReference type="GO" id="GO:0032584">
    <property type="term" value="C:growth cone membrane"/>
    <property type="evidence" value="ECO:0007669"/>
    <property type="project" value="TreeGrafter"/>
</dbReference>
<organism evidence="8 9">
    <name type="scientific">Lottia gigantea</name>
    <name type="common">Giant owl limpet</name>
    <dbReference type="NCBI Taxonomy" id="225164"/>
    <lineage>
        <taxon>Eukaryota</taxon>
        <taxon>Metazoa</taxon>
        <taxon>Spiralia</taxon>
        <taxon>Lophotrochozoa</taxon>
        <taxon>Mollusca</taxon>
        <taxon>Gastropoda</taxon>
        <taxon>Patellogastropoda</taxon>
        <taxon>Lottioidea</taxon>
        <taxon>Lottiidae</taxon>
        <taxon>Lottia</taxon>
    </lineage>
</organism>
<comment type="function">
    <text evidence="5">Component of the exocyst complex involved in the docking of exocytic vesicles with fusion sites on the plasma membrane.</text>
</comment>
<proteinExistence type="inferred from homology"/>
<comment type="similarity">
    <text evidence="1 5">Belongs to the SEC8 family.</text>
</comment>
<protein>
    <recommendedName>
        <fullName evidence="5">Exocyst complex component Sec8</fullName>
    </recommendedName>
</protein>
<evidence type="ECO:0000256" key="1">
    <source>
        <dbReference type="ARBA" id="ARBA00010470"/>
    </source>
</evidence>
<dbReference type="InterPro" id="IPR048630">
    <property type="entry name" value="Sec8_M"/>
</dbReference>
<dbReference type="PANTHER" id="PTHR14146:SF0">
    <property type="entry name" value="EXOCYST COMPLEX COMPONENT 4"/>
    <property type="match status" value="1"/>
</dbReference>
<feature type="non-terminal residue" evidence="8">
    <location>
        <position position="1"/>
    </location>
</feature>
<dbReference type="STRING" id="225164.V4ACE9"/>
<evidence type="ECO:0000256" key="3">
    <source>
        <dbReference type="ARBA" id="ARBA00022483"/>
    </source>
</evidence>
<dbReference type="Pfam" id="PF20652">
    <property type="entry name" value="Sec8_C"/>
    <property type="match status" value="1"/>
</dbReference>
<dbReference type="Proteomes" id="UP000030746">
    <property type="component" value="Unassembled WGS sequence"/>
</dbReference>
<dbReference type="GO" id="GO:0090522">
    <property type="term" value="P:vesicle tethering involved in exocytosis"/>
    <property type="evidence" value="ECO:0007669"/>
    <property type="project" value="UniProtKB-UniRule"/>
</dbReference>
<evidence type="ECO:0000256" key="2">
    <source>
        <dbReference type="ARBA" id="ARBA00022448"/>
    </source>
</evidence>
<dbReference type="RefSeq" id="XP_009058248.1">
    <property type="nucleotide sequence ID" value="XM_009060000.1"/>
</dbReference>
<feature type="domain" description="Exocyst complex component Sec8 N-terminal" evidence="6">
    <location>
        <begin position="29"/>
        <end position="123"/>
    </location>
</feature>
<keyword evidence="3 5" id="KW-0268">Exocytosis</keyword>
<dbReference type="GeneID" id="20232097"/>
<dbReference type="EMBL" id="KB202284">
    <property type="protein sequence ID" value="ESO90976.1"/>
    <property type="molecule type" value="Genomic_DNA"/>
</dbReference>
<dbReference type="GO" id="GO:0006612">
    <property type="term" value="P:protein targeting to membrane"/>
    <property type="evidence" value="ECO:0007669"/>
    <property type="project" value="UniProtKB-UniRule"/>
</dbReference>
<dbReference type="InterPro" id="IPR007191">
    <property type="entry name" value="Sec8_exocyst_N"/>
</dbReference>
<dbReference type="InterPro" id="IPR039682">
    <property type="entry name" value="Sec8/EXOC4"/>
</dbReference>
<keyword evidence="2 5" id="KW-0813">Transport</keyword>
<accession>V4ACE9</accession>
<sequence>SSFLMSIVRTLSSSADFEQREKEKTRIEKAFKESEKRLGELVTGNYQDVIKVLQAFSSMTKSIHESRIKMRKIKDDLKSCKTLLHFKRDELRKLWKDGVEHKTVLAMLDQVEQMREIPDKMDTFVASKHYLHATDIIVGAVAKLEGPLSDVEALRDLKVELVSRKEKLHEILIEELHHQIYERSIEIYGNNKRQRKDHTSLSTVTPITPDKYRLNTGYDLPVDLHDENIVISGNVTEDINVDPEESLPHFISILIESLSVLKRLPDAIEAIKVKMEPELLNLVAKTSQQVVENACQQGETLAYQSQPRYLLEFLQNVFSHFRCVARLHEIILKHINRISVSKLISVLMYDMKDVWSKIQAVLQVLLSEYLDVQNTLSTNQQSTSAFDEPSTDIKHYFSKKRMPKPKKLSLFRFDASLQALSTNSYIDDNRQFDTIEYLGEPGLLAGMSKHQFVCKPSANNITTIYKPLKKFIKEIEKAMECPASLQEFVGEFLQKAFLGQVHQRVSKSIDAATRGFDALRHVIDEKNRRELGVPRPLLQSTVTVERNIQELRELMQDLPDCSERFLNMICNVLGDYRDKCHSAYRDIVQHGSDEKRVISAMWAKDEDISRFLRSLPGWRTLQPGEGQELDRTVCSEDEMRALNSKEAVILITNLSSDENLIPQNEIITDITQMRTVANVHESLEWFAGGLRQFVSTLKSKSSGDQSISSTVSTDIPPVEDKILQSLSKLVQDFQDLAEICLLLLHLEVRVHCFYYLLPVAKQSNYAGPIDDLDPDSNVLKLNKDLTSMEEVLAQSLQPKKFKYIFESLGYLVASILINSIQFLKKINENGIKKMCRNILAIQQNLTNITLTREADLDRARHFYEQLYLSPDDILSSVVEKGPQFTGIEYSQLIQLYHRSHPAISASTQDKHLQRLNEVMEKGQNETV</sequence>
<dbReference type="KEGG" id="lgi:LOTGIDRAFT_122393"/>
<dbReference type="Pfam" id="PF04048">
    <property type="entry name" value="Sec8_N"/>
    <property type="match status" value="1"/>
</dbReference>
<evidence type="ECO:0000256" key="5">
    <source>
        <dbReference type="RuleBase" id="RU367079"/>
    </source>
</evidence>
<dbReference type="OMA" id="HMEVRCR"/>
<evidence type="ECO:0000313" key="9">
    <source>
        <dbReference type="Proteomes" id="UP000030746"/>
    </source>
</evidence>
<dbReference type="GO" id="GO:0015031">
    <property type="term" value="P:protein transport"/>
    <property type="evidence" value="ECO:0007669"/>
    <property type="project" value="UniProtKB-KW"/>
</dbReference>
<name>V4ACE9_LOTGI</name>
<dbReference type="GO" id="GO:0045202">
    <property type="term" value="C:synapse"/>
    <property type="evidence" value="ECO:0007669"/>
    <property type="project" value="TreeGrafter"/>
</dbReference>
<keyword evidence="4 5" id="KW-0653">Protein transport</keyword>
<dbReference type="AlphaFoldDB" id="V4ACE9"/>